<dbReference type="InterPro" id="IPR036388">
    <property type="entry name" value="WH-like_DNA-bd_sf"/>
</dbReference>
<dbReference type="Proteomes" id="UP001319180">
    <property type="component" value="Unassembled WGS sequence"/>
</dbReference>
<evidence type="ECO:0000313" key="2">
    <source>
        <dbReference type="EMBL" id="MBT1689913.1"/>
    </source>
</evidence>
<gene>
    <name evidence="2" type="ORF">KK078_25345</name>
</gene>
<dbReference type="RefSeq" id="WP_254093135.1">
    <property type="nucleotide sequence ID" value="NZ_JAHESC010000051.1"/>
</dbReference>
<protein>
    <submittedName>
        <fullName evidence="2">PadR family transcriptional regulator</fullName>
    </submittedName>
</protein>
<dbReference type="PANTHER" id="PTHR33169">
    <property type="entry name" value="PADR-FAMILY TRANSCRIPTIONAL REGULATOR"/>
    <property type="match status" value="1"/>
</dbReference>
<dbReference type="Gene3D" id="1.10.10.10">
    <property type="entry name" value="Winged helix-like DNA-binding domain superfamily/Winged helix DNA-binding domain"/>
    <property type="match status" value="1"/>
</dbReference>
<evidence type="ECO:0000313" key="3">
    <source>
        <dbReference type="Proteomes" id="UP001319180"/>
    </source>
</evidence>
<sequence>MKKYQLGEFEEIVMLTVGVLYNEAYGVSIKKEIETRLSRKVSMGALHTALKRLEDKGYLRSFDGEATEERAGRPKKYLQITALGKRAMEYTRSTREELWNAIPKIAFKISG</sequence>
<dbReference type="SUPFAM" id="SSF46785">
    <property type="entry name" value="Winged helix' DNA-binding domain"/>
    <property type="match status" value="1"/>
</dbReference>
<reference evidence="2 3" key="1">
    <citation type="submission" date="2021-05" db="EMBL/GenBank/DDBJ databases">
        <title>A Polyphasic approach of four new species of the genus Ohtaekwangia: Ohtaekwangia histidinii sp. nov., Ohtaekwangia cretensis sp. nov., Ohtaekwangia indiensis sp. nov., Ohtaekwangia reichenbachii sp. nov. from diverse environment.</title>
        <authorList>
            <person name="Octaviana S."/>
        </authorList>
    </citation>
    <scope>NUCLEOTIDE SEQUENCE [LARGE SCALE GENOMIC DNA]</scope>
    <source>
        <strain evidence="2 3">PWU37</strain>
    </source>
</reference>
<proteinExistence type="predicted"/>
<dbReference type="InterPro" id="IPR036390">
    <property type="entry name" value="WH_DNA-bd_sf"/>
</dbReference>
<evidence type="ECO:0000259" key="1">
    <source>
        <dbReference type="Pfam" id="PF03551"/>
    </source>
</evidence>
<dbReference type="InterPro" id="IPR005149">
    <property type="entry name" value="Tscrpt_reg_PadR_N"/>
</dbReference>
<feature type="domain" description="Transcription regulator PadR N-terminal" evidence="1">
    <location>
        <begin position="22"/>
        <end position="89"/>
    </location>
</feature>
<accession>A0AAP2DD87</accession>
<dbReference type="Pfam" id="PF03551">
    <property type="entry name" value="PadR"/>
    <property type="match status" value="1"/>
</dbReference>
<dbReference type="InterPro" id="IPR052509">
    <property type="entry name" value="Metal_resp_DNA-bind_regulator"/>
</dbReference>
<name>A0AAP2DD87_9BACT</name>
<comment type="caution">
    <text evidence="2">The sequence shown here is derived from an EMBL/GenBank/DDBJ whole genome shotgun (WGS) entry which is preliminary data.</text>
</comment>
<dbReference type="EMBL" id="JAHESC010000051">
    <property type="protein sequence ID" value="MBT1689913.1"/>
    <property type="molecule type" value="Genomic_DNA"/>
</dbReference>
<dbReference type="PANTHER" id="PTHR33169:SF14">
    <property type="entry name" value="TRANSCRIPTIONAL REGULATOR RV3488"/>
    <property type="match status" value="1"/>
</dbReference>
<keyword evidence="3" id="KW-1185">Reference proteome</keyword>
<organism evidence="2 3">
    <name type="scientific">Dawidia soli</name>
    <dbReference type="NCBI Taxonomy" id="2782352"/>
    <lineage>
        <taxon>Bacteria</taxon>
        <taxon>Pseudomonadati</taxon>
        <taxon>Bacteroidota</taxon>
        <taxon>Cytophagia</taxon>
        <taxon>Cytophagales</taxon>
        <taxon>Chryseotaleaceae</taxon>
        <taxon>Dawidia</taxon>
    </lineage>
</organism>
<dbReference type="AlphaFoldDB" id="A0AAP2DD87"/>